<dbReference type="Proteomes" id="UP000326170">
    <property type="component" value="Chromosome"/>
</dbReference>
<proteinExistence type="predicted"/>
<dbReference type="KEGG" id="nas:GCU68_02090"/>
<dbReference type="Pfam" id="PF12697">
    <property type="entry name" value="Abhydrolase_6"/>
    <property type="match status" value="1"/>
</dbReference>
<dbReference type="EMBL" id="CP045488">
    <property type="protein sequence ID" value="QFU81430.1"/>
    <property type="molecule type" value="Genomic_DNA"/>
</dbReference>
<evidence type="ECO:0000313" key="4">
    <source>
        <dbReference type="Proteomes" id="UP000326170"/>
    </source>
</evidence>
<protein>
    <submittedName>
        <fullName evidence="3">Alpha/beta hydrolase</fullName>
    </submittedName>
</protein>
<dbReference type="SUPFAM" id="SSF53474">
    <property type="entry name" value="alpha/beta-Hydrolases"/>
    <property type="match status" value="1"/>
</dbReference>
<keyword evidence="4" id="KW-1185">Reference proteome</keyword>
<reference evidence="3 4" key="1">
    <citation type="journal article" date="2007" name="Int. J. Syst. Evol. Microbiol.">
        <title>Natronorubrum sulfidifaciens sp. nov., an extremely haloalkaliphilic archaeon isolated from Aiding salt lake in Xin-Jiang, China.</title>
        <authorList>
            <person name="Cui H.L."/>
            <person name="Tohty D."/>
            <person name="Liu H.C."/>
            <person name="Liu S.J."/>
            <person name="Oren A."/>
            <person name="Zhou P.J."/>
        </authorList>
    </citation>
    <scope>NUCLEOTIDE SEQUENCE [LARGE SCALE GENOMIC DNA]</scope>
    <source>
        <strain evidence="3 4">7-3</strain>
    </source>
</reference>
<evidence type="ECO:0000259" key="2">
    <source>
        <dbReference type="Pfam" id="PF12697"/>
    </source>
</evidence>
<dbReference type="Gene3D" id="3.40.50.1820">
    <property type="entry name" value="alpha/beta hydrolase"/>
    <property type="match status" value="1"/>
</dbReference>
<organism evidence="3 4">
    <name type="scientific">Natronorubrum aibiense</name>
    <dbReference type="NCBI Taxonomy" id="348826"/>
    <lineage>
        <taxon>Archaea</taxon>
        <taxon>Methanobacteriati</taxon>
        <taxon>Methanobacteriota</taxon>
        <taxon>Stenosarchaea group</taxon>
        <taxon>Halobacteria</taxon>
        <taxon>Halobacteriales</taxon>
        <taxon>Natrialbaceae</taxon>
        <taxon>Natronorubrum</taxon>
    </lineage>
</organism>
<keyword evidence="3" id="KW-0378">Hydrolase</keyword>
<dbReference type="AlphaFoldDB" id="A0A5P9P0R7"/>
<dbReference type="OrthoDB" id="193760at2157"/>
<dbReference type="InterPro" id="IPR000073">
    <property type="entry name" value="AB_hydrolase_1"/>
</dbReference>
<feature type="compositionally biased region" description="Acidic residues" evidence="1">
    <location>
        <begin position="226"/>
        <end position="239"/>
    </location>
</feature>
<evidence type="ECO:0000256" key="1">
    <source>
        <dbReference type="SAM" id="MobiDB-lite"/>
    </source>
</evidence>
<dbReference type="RefSeq" id="WP_152938812.1">
    <property type="nucleotide sequence ID" value="NZ_CP045488.1"/>
</dbReference>
<dbReference type="InterPro" id="IPR029058">
    <property type="entry name" value="AB_hydrolase_fold"/>
</dbReference>
<dbReference type="GeneID" id="42299801"/>
<accession>A0A5P9P0R7</accession>
<evidence type="ECO:0000313" key="3">
    <source>
        <dbReference type="EMBL" id="QFU81430.1"/>
    </source>
</evidence>
<feature type="domain" description="AB hydrolase-1" evidence="2">
    <location>
        <begin position="19"/>
        <end position="209"/>
    </location>
</feature>
<gene>
    <name evidence="3" type="ORF">GCU68_02090</name>
</gene>
<feature type="region of interest" description="Disordered" evidence="1">
    <location>
        <begin position="226"/>
        <end position="245"/>
    </location>
</feature>
<name>A0A5P9P0R7_9EURY</name>
<dbReference type="GO" id="GO:0016787">
    <property type="term" value="F:hydrolase activity"/>
    <property type="evidence" value="ECO:0007669"/>
    <property type="project" value="UniProtKB-KW"/>
</dbReference>
<sequence length="245" mass="27094">MRHRIFGEDGNADLVFVMGWGNRWTHENVSWLIGTLTDAGYRVHAFELPTNIDDFKADWLEPIAEYVVDLEGYQLLGHSAGALVAQALDGADNHVYLSPWWGYSESYPKPLLDAVSTLPTTFPCLPIGEMDRDALGEKATDHQLATMPRWVSPAFVRETRRAQSELLTIDHDAVVFCSLRDPVVSLAPIGERVPADHVVLYDGGHELFSSASRDRHVETLLAALEDGADAVEDTDDADDKEPVPA</sequence>